<protein>
    <submittedName>
        <fullName evidence="1">Uncharacterized protein</fullName>
    </submittedName>
</protein>
<sequence>MTYAIHPVWSTTNQPQSMRYGLYKVSADGEQEIAQAARLESVEALRQHLLHPHRNTTK</sequence>
<proteinExistence type="predicted"/>
<dbReference type="RefSeq" id="WP_203572279.1">
    <property type="nucleotide sequence ID" value="NZ_WOFE01000013.1"/>
</dbReference>
<dbReference type="Proteomes" id="UP001195660">
    <property type="component" value="Unassembled WGS sequence"/>
</dbReference>
<evidence type="ECO:0000313" key="1">
    <source>
        <dbReference type="EMBL" id="MBM5572952.1"/>
    </source>
</evidence>
<organism evidence="1 2">
    <name type="scientific">Deefgea chitinilytica</name>
    <dbReference type="NCBI Taxonomy" id="570276"/>
    <lineage>
        <taxon>Bacteria</taxon>
        <taxon>Pseudomonadati</taxon>
        <taxon>Pseudomonadota</taxon>
        <taxon>Betaproteobacteria</taxon>
        <taxon>Neisseriales</taxon>
        <taxon>Chitinibacteraceae</taxon>
        <taxon>Deefgea</taxon>
    </lineage>
</organism>
<comment type="caution">
    <text evidence="1">The sequence shown here is derived from an EMBL/GenBank/DDBJ whole genome shotgun (WGS) entry which is preliminary data.</text>
</comment>
<evidence type="ECO:0000313" key="2">
    <source>
        <dbReference type="Proteomes" id="UP001195660"/>
    </source>
</evidence>
<dbReference type="EMBL" id="WOFE01000013">
    <property type="protein sequence ID" value="MBM5572952.1"/>
    <property type="molecule type" value="Genomic_DNA"/>
</dbReference>
<gene>
    <name evidence="1" type="ORF">GM173_15375</name>
</gene>
<accession>A0ABS2CFV5</accession>
<keyword evidence="2" id="KW-1185">Reference proteome</keyword>
<name>A0ABS2CFV5_9NEIS</name>
<reference evidence="1 2" key="1">
    <citation type="submission" date="2019-11" db="EMBL/GenBank/DDBJ databases">
        <title>Novel Deefgea species.</title>
        <authorList>
            <person name="Han J.-H."/>
        </authorList>
    </citation>
    <scope>NUCLEOTIDE SEQUENCE [LARGE SCALE GENOMIC DNA]</scope>
    <source>
        <strain evidence="1 2">LMG 24817</strain>
    </source>
</reference>